<dbReference type="PANTHER" id="PTHR39741:SF2">
    <property type="entry name" value="F-BOX DOMAIN-CONTAINING PROTEIN"/>
    <property type="match status" value="1"/>
</dbReference>
<dbReference type="InterPro" id="IPR055336">
    <property type="entry name" value="At4g00755-like"/>
</dbReference>
<dbReference type="AlphaFoldDB" id="A0AAU9KB37"/>
<accession>A0AAU9KB37</accession>
<dbReference type="PROSITE" id="PS50181">
    <property type="entry name" value="FBOX"/>
    <property type="match status" value="1"/>
</dbReference>
<reference evidence="2" key="1">
    <citation type="submission" date="2021-09" db="EMBL/GenBank/DDBJ databases">
        <authorList>
            <consortium name="AG Swart"/>
            <person name="Singh M."/>
            <person name="Singh A."/>
            <person name="Seah K."/>
            <person name="Emmerich C."/>
        </authorList>
    </citation>
    <scope>NUCLEOTIDE SEQUENCE</scope>
    <source>
        <strain evidence="2">ATCC30299</strain>
    </source>
</reference>
<gene>
    <name evidence="2" type="ORF">BSTOLATCC_MIC57109</name>
</gene>
<organism evidence="2 3">
    <name type="scientific">Blepharisma stoltei</name>
    <dbReference type="NCBI Taxonomy" id="1481888"/>
    <lineage>
        <taxon>Eukaryota</taxon>
        <taxon>Sar</taxon>
        <taxon>Alveolata</taxon>
        <taxon>Ciliophora</taxon>
        <taxon>Postciliodesmatophora</taxon>
        <taxon>Heterotrichea</taxon>
        <taxon>Heterotrichida</taxon>
        <taxon>Blepharismidae</taxon>
        <taxon>Blepharisma</taxon>
    </lineage>
</organism>
<evidence type="ECO:0000259" key="1">
    <source>
        <dbReference type="PROSITE" id="PS50181"/>
    </source>
</evidence>
<dbReference type="PANTHER" id="PTHR39741">
    <property type="entry name" value="F-BOX DOMAIN CONTAINING PROTEIN, EXPRESSED"/>
    <property type="match status" value="1"/>
</dbReference>
<feature type="domain" description="F-box" evidence="1">
    <location>
        <begin position="1"/>
        <end position="35"/>
    </location>
</feature>
<evidence type="ECO:0000313" key="3">
    <source>
        <dbReference type="Proteomes" id="UP001162131"/>
    </source>
</evidence>
<protein>
    <recommendedName>
        <fullName evidence="1">F-box domain-containing protein</fullName>
    </recommendedName>
</protein>
<dbReference type="Proteomes" id="UP001162131">
    <property type="component" value="Unassembled WGS sequence"/>
</dbReference>
<keyword evidence="3" id="KW-1185">Reference proteome</keyword>
<dbReference type="CDD" id="cd09917">
    <property type="entry name" value="F-box_SF"/>
    <property type="match status" value="1"/>
</dbReference>
<dbReference type="SUPFAM" id="SSF81383">
    <property type="entry name" value="F-box domain"/>
    <property type="match status" value="1"/>
</dbReference>
<sequence length="368" mass="42747">MDNLRSDLIREILEYLDPHSMMQVAWTCSRLHQMVWLQTPKPYPRCHSGPYYFFNIPELCAKLYTKMNFAGKRNQFYSDCVHALNNLRPIIKKGIISSSQGQDDQGIENTLNYEEDRNMRFWSSAGSETTDANEFLIYELIDTSIVASVHFMFNFEALQYSLYDEAVQYPPQKIQIKIGNSDSNYHYSSEIYDVKPKSSYLTVLVLPELVIGKYIKLELIGKVGCLFKAQKYFTVLSYVLCIGYPLKSFPEESPLKALSTTSEEIADISKIDSEYISTYAMRKPADPFIAYKLMEKNLLYQFIDEAIKGRILNTVESYFYVKKAIENKAKFDIDKINPNTLTAYLLDENGFSQEAYSLWFKIMLWCYP</sequence>
<dbReference type="InterPro" id="IPR036047">
    <property type="entry name" value="F-box-like_dom_sf"/>
</dbReference>
<comment type="caution">
    <text evidence="2">The sequence shown here is derived from an EMBL/GenBank/DDBJ whole genome shotgun (WGS) entry which is preliminary data.</text>
</comment>
<evidence type="ECO:0000313" key="2">
    <source>
        <dbReference type="EMBL" id="CAG9332820.1"/>
    </source>
</evidence>
<dbReference type="InterPro" id="IPR001810">
    <property type="entry name" value="F-box_dom"/>
</dbReference>
<name>A0AAU9KB37_9CILI</name>
<dbReference type="EMBL" id="CAJZBQ010000055">
    <property type="protein sequence ID" value="CAG9332820.1"/>
    <property type="molecule type" value="Genomic_DNA"/>
</dbReference>
<proteinExistence type="predicted"/>